<dbReference type="Pfam" id="PF08020">
    <property type="entry name" value="DUF1706"/>
    <property type="match status" value="1"/>
</dbReference>
<evidence type="ECO:0000313" key="2">
    <source>
        <dbReference type="EMBL" id="QPB42775.1"/>
    </source>
</evidence>
<dbReference type="InterPro" id="IPR012550">
    <property type="entry name" value="DUF1706"/>
</dbReference>
<protein>
    <submittedName>
        <fullName evidence="2">ClbS/DfsB family four-helix bundle protein</fullName>
    </submittedName>
</protein>
<accession>A0ABX6UXE7</accession>
<evidence type="ECO:0000313" key="3">
    <source>
        <dbReference type="Proteomes" id="UP000663069"/>
    </source>
</evidence>
<dbReference type="PIRSF" id="PIRSF031551">
    <property type="entry name" value="DUF1706"/>
    <property type="match status" value="1"/>
</dbReference>
<dbReference type="Gene3D" id="1.20.120.450">
    <property type="entry name" value="dinb family like domain"/>
    <property type="match status" value="1"/>
</dbReference>
<dbReference type="InterPro" id="IPR034660">
    <property type="entry name" value="DinB/YfiT-like"/>
</dbReference>
<dbReference type="PANTHER" id="PTHR40658">
    <property type="match status" value="1"/>
</dbReference>
<dbReference type="PANTHER" id="PTHR40658:SF3">
    <property type="entry name" value="CLBS_DFSB FAMILY FOUR-HELIX BUNDLE PROTEIN"/>
    <property type="match status" value="1"/>
</dbReference>
<dbReference type="Proteomes" id="UP000663069">
    <property type="component" value="Chromosome"/>
</dbReference>
<proteinExistence type="predicted"/>
<keyword evidence="1" id="KW-0175">Coiled coil</keyword>
<evidence type="ECO:0000256" key="1">
    <source>
        <dbReference type="SAM" id="Coils"/>
    </source>
</evidence>
<organism evidence="2 3">
    <name type="scientific">Rodentibacter haemolyticus</name>
    <dbReference type="NCBI Taxonomy" id="2778911"/>
    <lineage>
        <taxon>Bacteria</taxon>
        <taxon>Pseudomonadati</taxon>
        <taxon>Pseudomonadota</taxon>
        <taxon>Gammaproteobacteria</taxon>
        <taxon>Pasteurellales</taxon>
        <taxon>Pasteurellaceae</taxon>
        <taxon>Rodentibacter</taxon>
    </lineage>
</organism>
<feature type="coiled-coil region" evidence="1">
    <location>
        <begin position="11"/>
        <end position="38"/>
    </location>
</feature>
<keyword evidence="3" id="KW-1185">Reference proteome</keyword>
<gene>
    <name evidence="2" type="ORF">IHV77_01200</name>
</gene>
<sequence>MAVPINKTELEQAIRKNYQQLQKELAGISADVAHLKTMEGHNQNTLMSVCDLLAYLLGWGELVLKWERLKTSRQPVDFPETGYKWNELGKLAQKFYADYADLSFEQLKSRLDDNHQQILVLIDSKTNAELYEQLWYTKWTQGRMIQFNTASPYANAKTRLRKWKKSN</sequence>
<dbReference type="EMBL" id="CP063056">
    <property type="protein sequence ID" value="QPB42775.1"/>
    <property type="molecule type" value="Genomic_DNA"/>
</dbReference>
<reference evidence="2 3" key="1">
    <citation type="submission" date="2020-10" db="EMBL/GenBank/DDBJ databases">
        <title>Genome Sequencing of Rodentibacter spp. strain DSM111151.</title>
        <authorList>
            <person name="Benga L."/>
            <person name="Lautwein T."/>
        </authorList>
    </citation>
    <scope>NUCLEOTIDE SEQUENCE [LARGE SCALE GENOMIC DNA]</scope>
    <source>
        <strain evidence="2 3">DSM 111151</strain>
    </source>
</reference>
<name>A0ABX6UXE7_9PAST</name>
<dbReference type="RefSeq" id="WP_194812353.1">
    <property type="nucleotide sequence ID" value="NZ_CP063056.1"/>
</dbReference>